<dbReference type="SMART" id="SM00184">
    <property type="entry name" value="RING"/>
    <property type="match status" value="3"/>
</dbReference>
<dbReference type="CDD" id="cd23821">
    <property type="entry name" value="RWD_IMPACT"/>
    <property type="match status" value="1"/>
</dbReference>
<evidence type="ECO:0000256" key="8">
    <source>
        <dbReference type="ARBA" id="ARBA00022723"/>
    </source>
</evidence>
<feature type="compositionally biased region" description="Low complexity" evidence="14">
    <location>
        <begin position="48"/>
        <end position="67"/>
    </location>
</feature>
<evidence type="ECO:0000256" key="5">
    <source>
        <dbReference type="ARBA" id="ARBA00005884"/>
    </source>
</evidence>
<protein>
    <recommendedName>
        <fullName evidence="6">RBR-type E3 ubiquitin transferase</fullName>
        <ecNumber evidence="6">2.3.2.31</ecNumber>
    </recommendedName>
</protein>
<accession>A0AAW1WT56</accession>
<dbReference type="Gene3D" id="1.20.120.1750">
    <property type="match status" value="1"/>
</dbReference>
<keyword evidence="11" id="KW-0833">Ubl conjugation pathway</keyword>
<dbReference type="InterPro" id="IPR016135">
    <property type="entry name" value="UBQ-conjugating_enzyme/RWD"/>
</dbReference>
<feature type="domain" description="RING-type" evidence="17">
    <location>
        <begin position="379"/>
        <end position="604"/>
    </location>
</feature>
<organism evidence="18 19">
    <name type="scientific">Rubus argutus</name>
    <name type="common">Southern blackberry</name>
    <dbReference type="NCBI Taxonomy" id="59490"/>
    <lineage>
        <taxon>Eukaryota</taxon>
        <taxon>Viridiplantae</taxon>
        <taxon>Streptophyta</taxon>
        <taxon>Embryophyta</taxon>
        <taxon>Tracheophyta</taxon>
        <taxon>Spermatophyta</taxon>
        <taxon>Magnoliopsida</taxon>
        <taxon>eudicotyledons</taxon>
        <taxon>Gunneridae</taxon>
        <taxon>Pentapetalae</taxon>
        <taxon>rosids</taxon>
        <taxon>fabids</taxon>
        <taxon>Rosales</taxon>
        <taxon>Rosaceae</taxon>
        <taxon>Rosoideae</taxon>
        <taxon>Rosoideae incertae sedis</taxon>
        <taxon>Rubus</taxon>
    </lineage>
</organism>
<dbReference type="InterPro" id="IPR006575">
    <property type="entry name" value="RWD_dom"/>
</dbReference>
<evidence type="ECO:0000259" key="17">
    <source>
        <dbReference type="PROSITE" id="PS51873"/>
    </source>
</evidence>
<keyword evidence="7" id="KW-0808">Transferase</keyword>
<dbReference type="PROSITE" id="PS00518">
    <property type="entry name" value="ZF_RING_1"/>
    <property type="match status" value="1"/>
</dbReference>
<dbReference type="FunFam" id="3.10.110.10:FF:000083">
    <property type="entry name" value="RBR-type E3 ubiquitin transferase"/>
    <property type="match status" value="1"/>
</dbReference>
<comment type="similarity">
    <text evidence="5">Belongs to the RBR family. Ariadne subfamily.</text>
</comment>
<gene>
    <name evidence="18" type="ORF">M0R45_025157</name>
</gene>
<comment type="function">
    <text evidence="3">Might act as an E3 ubiquitin-protein ligase, or as part of E3 complex, which accepts ubiquitin from specific E2 ubiquitin-conjugating enzymes and then transfers it to substrates.</text>
</comment>
<dbReference type="InterPro" id="IPR013083">
    <property type="entry name" value="Znf_RING/FYVE/PHD"/>
</dbReference>
<evidence type="ECO:0000259" key="16">
    <source>
        <dbReference type="PROSITE" id="PS50908"/>
    </source>
</evidence>
<evidence type="ECO:0000313" key="18">
    <source>
        <dbReference type="EMBL" id="KAK9927999.1"/>
    </source>
</evidence>
<dbReference type="PANTHER" id="PTHR11685">
    <property type="entry name" value="RBR FAMILY RING FINGER AND IBR DOMAIN-CONTAINING"/>
    <property type="match status" value="1"/>
</dbReference>
<comment type="cofactor">
    <cofactor evidence="2">
        <name>Zn(2+)</name>
        <dbReference type="ChEBI" id="CHEBI:29105"/>
    </cofactor>
</comment>
<dbReference type="AlphaFoldDB" id="A0AAW1WT56"/>
<feature type="compositionally biased region" description="Basic and acidic residues" evidence="14">
    <location>
        <begin position="143"/>
        <end position="155"/>
    </location>
</feature>
<dbReference type="Pfam" id="PF22191">
    <property type="entry name" value="IBR_1"/>
    <property type="match status" value="1"/>
</dbReference>
<feature type="compositionally biased region" description="Basic residues" evidence="14">
    <location>
        <begin position="22"/>
        <end position="33"/>
    </location>
</feature>
<comment type="caution">
    <text evidence="18">The sequence shown here is derived from an EMBL/GenBank/DDBJ whole genome shotgun (WGS) entry which is preliminary data.</text>
</comment>
<reference evidence="18 19" key="1">
    <citation type="journal article" date="2023" name="G3 (Bethesda)">
        <title>A chromosome-length genome assembly and annotation of blackberry (Rubus argutus, cv. 'Hillquist').</title>
        <authorList>
            <person name="Bruna T."/>
            <person name="Aryal R."/>
            <person name="Dudchenko O."/>
            <person name="Sargent D.J."/>
            <person name="Mead D."/>
            <person name="Buti M."/>
            <person name="Cavallini A."/>
            <person name="Hytonen T."/>
            <person name="Andres J."/>
            <person name="Pham M."/>
            <person name="Weisz D."/>
            <person name="Mascagni F."/>
            <person name="Usai G."/>
            <person name="Natali L."/>
            <person name="Bassil N."/>
            <person name="Fernandez G.E."/>
            <person name="Lomsadze A."/>
            <person name="Armour M."/>
            <person name="Olukolu B."/>
            <person name="Poorten T."/>
            <person name="Britton C."/>
            <person name="Davik J."/>
            <person name="Ashrafi H."/>
            <person name="Aiden E.L."/>
            <person name="Borodovsky M."/>
            <person name="Worthington M."/>
        </authorList>
    </citation>
    <scope>NUCLEOTIDE SEQUENCE [LARGE SCALE GENOMIC DNA]</scope>
    <source>
        <strain evidence="18">PI 553951</strain>
    </source>
</reference>
<dbReference type="GO" id="GO:0016567">
    <property type="term" value="P:protein ubiquitination"/>
    <property type="evidence" value="ECO:0007669"/>
    <property type="project" value="InterPro"/>
</dbReference>
<evidence type="ECO:0000256" key="1">
    <source>
        <dbReference type="ARBA" id="ARBA00001798"/>
    </source>
</evidence>
<dbReference type="FunFam" id="3.30.40.10:FF:000358">
    <property type="entry name" value="RBR-type E3 ubiquitin transferase"/>
    <property type="match status" value="1"/>
</dbReference>
<dbReference type="Pfam" id="PF01485">
    <property type="entry name" value="IBR"/>
    <property type="match status" value="1"/>
</dbReference>
<feature type="domain" description="RWD" evidence="16">
    <location>
        <begin position="193"/>
        <end position="328"/>
    </location>
</feature>
<evidence type="ECO:0000256" key="14">
    <source>
        <dbReference type="SAM" id="MobiDB-lite"/>
    </source>
</evidence>
<evidence type="ECO:0000256" key="2">
    <source>
        <dbReference type="ARBA" id="ARBA00001947"/>
    </source>
</evidence>
<dbReference type="SMART" id="SM00647">
    <property type="entry name" value="IBR"/>
    <property type="match status" value="2"/>
</dbReference>
<dbReference type="PROSITE" id="PS51873">
    <property type="entry name" value="TRIAD"/>
    <property type="match status" value="1"/>
</dbReference>
<dbReference type="InterPro" id="IPR002867">
    <property type="entry name" value="IBR_dom"/>
</dbReference>
<dbReference type="Gene3D" id="3.10.110.10">
    <property type="entry name" value="Ubiquitin Conjugating Enzyme"/>
    <property type="match status" value="1"/>
</dbReference>
<sequence>MDGGNKQEPSSTATSKQQSAMRKTRRGGGKQNHRCLQIEETRTLNNLESSSTSPPQSQSQSHEPTTSAPSFVRRRHKWASRNPGAHVVKPRFVKKSELGCFNEQVGSLNEQVGSLNEQVESFSVVEREIGQQEKKRTVVIGDSGEHAEVSESGKGEEDDDDDAVSRLEELELGVEEPELSEEQLRINDQAQEDELLAMESIFGDNFFVFERQRGLRSFQIHIHIESPGEIAISTKLNSSIDLKTARSSSDDFSYSFTVQHLPPIMLTCLLPKSYPSHRPPYFTISVQWLDSIKISNLCSMLDSLWMDQQGQEVIYQWVEWLQSSSLSHFGFDKEIMLGPYGIRDAGDRRALTGSVSPDADIPFLQSYNNDRLHENFRNSLHECCICFSEYAGAEFIRLPCMHFFCWKCMKTYSDMHVKESTIIKLKCPDTKCRGMIPPGLLKRLLGDEEFERWESLMLVKTLESMSDIVSCPRCKTPCLADEDDHAQCSKCFFSFCKLCRERRHVGITCMTPEVKLRILQERQNYSQLDDDQKRREREIINDILSVKEILRDAKQCPSCNMAISRTEGCNKMVCENCGQYFCYRCEKGIEGYDHFRNGECELFPQETVQNWEAQMNPRQILGQIQADQAAVNGQLCPNCRQFNAKLNNNNHMFCWACQHHFCYLCKETVKRSSQHYGPKGCKQHTPG</sequence>
<dbReference type="InterPro" id="IPR001841">
    <property type="entry name" value="Znf_RING"/>
</dbReference>
<evidence type="ECO:0000259" key="15">
    <source>
        <dbReference type="PROSITE" id="PS50089"/>
    </source>
</evidence>
<evidence type="ECO:0000256" key="11">
    <source>
        <dbReference type="ARBA" id="ARBA00022786"/>
    </source>
</evidence>
<dbReference type="EC" id="2.3.2.31" evidence="6"/>
<evidence type="ECO:0000256" key="4">
    <source>
        <dbReference type="ARBA" id="ARBA00004906"/>
    </source>
</evidence>
<dbReference type="InterPro" id="IPR031127">
    <property type="entry name" value="E3_UB_ligase_RBR"/>
</dbReference>
<keyword evidence="19" id="KW-1185">Reference proteome</keyword>
<dbReference type="Gene3D" id="3.30.40.10">
    <property type="entry name" value="Zinc/RING finger domain, C3HC4 (zinc finger)"/>
    <property type="match status" value="1"/>
</dbReference>
<dbReference type="CDD" id="cd23134">
    <property type="entry name" value="RING-HC_ITT1-like"/>
    <property type="match status" value="1"/>
</dbReference>
<dbReference type="PROSITE" id="PS50908">
    <property type="entry name" value="RWD"/>
    <property type="match status" value="1"/>
</dbReference>
<dbReference type="SUPFAM" id="SSF54495">
    <property type="entry name" value="UBC-like"/>
    <property type="match status" value="1"/>
</dbReference>
<feature type="compositionally biased region" description="Polar residues" evidence="14">
    <location>
        <begin position="7"/>
        <end position="21"/>
    </location>
</feature>
<dbReference type="InterPro" id="IPR044066">
    <property type="entry name" value="TRIAD_supradom"/>
</dbReference>
<evidence type="ECO:0000256" key="10">
    <source>
        <dbReference type="ARBA" id="ARBA00022771"/>
    </source>
</evidence>
<feature type="region of interest" description="Disordered" evidence="14">
    <location>
        <begin position="140"/>
        <end position="162"/>
    </location>
</feature>
<evidence type="ECO:0000256" key="12">
    <source>
        <dbReference type="ARBA" id="ARBA00022833"/>
    </source>
</evidence>
<comment type="pathway">
    <text evidence="4">Protein modification; protein ubiquitination.</text>
</comment>
<dbReference type="PROSITE" id="PS50089">
    <property type="entry name" value="ZF_RING_2"/>
    <property type="match status" value="1"/>
</dbReference>
<keyword evidence="9" id="KW-0677">Repeat</keyword>
<evidence type="ECO:0000256" key="3">
    <source>
        <dbReference type="ARBA" id="ARBA00003976"/>
    </source>
</evidence>
<dbReference type="Pfam" id="PF05773">
    <property type="entry name" value="RWD"/>
    <property type="match status" value="1"/>
</dbReference>
<comment type="catalytic activity">
    <reaction evidence="1">
        <text>[E2 ubiquitin-conjugating enzyme]-S-ubiquitinyl-L-cysteine + [acceptor protein]-L-lysine = [E2 ubiquitin-conjugating enzyme]-L-cysteine + [acceptor protein]-N(6)-ubiquitinyl-L-lysine.</text>
        <dbReference type="EC" id="2.3.2.31"/>
    </reaction>
</comment>
<dbReference type="CDD" id="cd20341">
    <property type="entry name" value="BRcat_RBR_RNF14"/>
    <property type="match status" value="1"/>
</dbReference>
<evidence type="ECO:0000256" key="7">
    <source>
        <dbReference type="ARBA" id="ARBA00022679"/>
    </source>
</evidence>
<dbReference type="GO" id="GO:0061630">
    <property type="term" value="F:ubiquitin protein ligase activity"/>
    <property type="evidence" value="ECO:0007669"/>
    <property type="project" value="UniProtKB-EC"/>
</dbReference>
<dbReference type="SMART" id="SM00591">
    <property type="entry name" value="RWD"/>
    <property type="match status" value="1"/>
</dbReference>
<evidence type="ECO:0000256" key="9">
    <source>
        <dbReference type="ARBA" id="ARBA00022737"/>
    </source>
</evidence>
<dbReference type="InterPro" id="IPR017907">
    <property type="entry name" value="Znf_RING_CS"/>
</dbReference>
<keyword evidence="10 13" id="KW-0863">Zinc-finger</keyword>
<dbReference type="EMBL" id="JBEDUW010000005">
    <property type="protein sequence ID" value="KAK9927999.1"/>
    <property type="molecule type" value="Genomic_DNA"/>
</dbReference>
<keyword evidence="8" id="KW-0479">Metal-binding</keyword>
<dbReference type="Proteomes" id="UP001457282">
    <property type="component" value="Unassembled WGS sequence"/>
</dbReference>
<evidence type="ECO:0000313" key="19">
    <source>
        <dbReference type="Proteomes" id="UP001457282"/>
    </source>
</evidence>
<proteinExistence type="inferred from homology"/>
<evidence type="ECO:0000256" key="6">
    <source>
        <dbReference type="ARBA" id="ARBA00012251"/>
    </source>
</evidence>
<name>A0AAW1WT56_RUBAR</name>
<dbReference type="FunFam" id="1.20.120.1750:FF:000029">
    <property type="entry name" value="RBR-type E3 ubiquitin transferase"/>
    <property type="match status" value="1"/>
</dbReference>
<feature type="region of interest" description="Disordered" evidence="14">
    <location>
        <begin position="1"/>
        <end position="87"/>
    </location>
</feature>
<feature type="domain" description="RING-type" evidence="15">
    <location>
        <begin position="383"/>
        <end position="431"/>
    </location>
</feature>
<evidence type="ECO:0000256" key="13">
    <source>
        <dbReference type="PROSITE-ProRule" id="PRU00175"/>
    </source>
</evidence>
<dbReference type="SUPFAM" id="SSF57850">
    <property type="entry name" value="RING/U-box"/>
    <property type="match status" value="4"/>
</dbReference>
<dbReference type="GO" id="GO:0008270">
    <property type="term" value="F:zinc ion binding"/>
    <property type="evidence" value="ECO:0007669"/>
    <property type="project" value="UniProtKB-KW"/>
</dbReference>
<keyword evidence="12" id="KW-0862">Zinc</keyword>